<comment type="cofactor">
    <cofactor evidence="6">
        <name>FMN</name>
        <dbReference type="ChEBI" id="CHEBI:58210"/>
    </cofactor>
</comment>
<keyword evidence="6" id="KW-1003">Cell membrane</keyword>
<dbReference type="EC" id="7.-.-.-" evidence="6"/>
<accession>A0A9D9IJN8</accession>
<evidence type="ECO:0000313" key="10">
    <source>
        <dbReference type="EMBL" id="MBO8473712.1"/>
    </source>
</evidence>
<gene>
    <name evidence="6" type="primary">rnfG</name>
    <name evidence="10" type="ORF">IAB91_00270</name>
</gene>
<dbReference type="HAMAP" id="MF_00479">
    <property type="entry name" value="RsxG_RnfG"/>
    <property type="match status" value="1"/>
</dbReference>
<evidence type="ECO:0000256" key="5">
    <source>
        <dbReference type="ARBA" id="ARBA00022982"/>
    </source>
</evidence>
<dbReference type="GO" id="GO:0005886">
    <property type="term" value="C:plasma membrane"/>
    <property type="evidence" value="ECO:0007669"/>
    <property type="project" value="UniProtKB-SubCell"/>
</dbReference>
<dbReference type="GO" id="GO:0022900">
    <property type="term" value="P:electron transport chain"/>
    <property type="evidence" value="ECO:0007669"/>
    <property type="project" value="UniProtKB-UniRule"/>
</dbReference>
<dbReference type="AlphaFoldDB" id="A0A9D9IJN8"/>
<dbReference type="PIRSF" id="PIRSF006091">
    <property type="entry name" value="E_trnsport_RnfG"/>
    <property type="match status" value="1"/>
</dbReference>
<feature type="compositionally biased region" description="Polar residues" evidence="7">
    <location>
        <begin position="204"/>
        <end position="215"/>
    </location>
</feature>
<evidence type="ECO:0000256" key="3">
    <source>
        <dbReference type="ARBA" id="ARBA00022630"/>
    </source>
</evidence>
<comment type="subcellular location">
    <subcellularLocation>
        <location evidence="6">Cell membrane</location>
        <topology evidence="6">Single-pass membrane protein</topology>
    </subcellularLocation>
</comment>
<keyword evidence="1 6" id="KW-0813">Transport</keyword>
<feature type="signal peptide" evidence="8">
    <location>
        <begin position="1"/>
        <end position="33"/>
    </location>
</feature>
<dbReference type="SMART" id="SM00900">
    <property type="entry name" value="FMN_bind"/>
    <property type="match status" value="1"/>
</dbReference>
<evidence type="ECO:0000256" key="4">
    <source>
        <dbReference type="ARBA" id="ARBA00022643"/>
    </source>
</evidence>
<dbReference type="InterPro" id="IPR007329">
    <property type="entry name" value="FMN-bd"/>
</dbReference>
<keyword evidence="6" id="KW-0472">Membrane</keyword>
<comment type="caution">
    <text evidence="10">The sequence shown here is derived from an EMBL/GenBank/DDBJ whole genome shotgun (WGS) entry which is preliminary data.</text>
</comment>
<proteinExistence type="inferred from homology"/>
<keyword evidence="6" id="KW-1133">Transmembrane helix</keyword>
<comment type="similarity">
    <text evidence="6">Belongs to the RnfG family.</text>
</comment>
<evidence type="ECO:0000256" key="7">
    <source>
        <dbReference type="SAM" id="MobiDB-lite"/>
    </source>
</evidence>
<keyword evidence="2 6" id="KW-0597">Phosphoprotein</keyword>
<evidence type="ECO:0000259" key="9">
    <source>
        <dbReference type="SMART" id="SM00900"/>
    </source>
</evidence>
<dbReference type="GO" id="GO:0009055">
    <property type="term" value="F:electron transfer activity"/>
    <property type="evidence" value="ECO:0007669"/>
    <property type="project" value="InterPro"/>
</dbReference>
<keyword evidence="6" id="KW-0812">Transmembrane</keyword>
<evidence type="ECO:0000256" key="1">
    <source>
        <dbReference type="ARBA" id="ARBA00022448"/>
    </source>
</evidence>
<dbReference type="Pfam" id="PF04205">
    <property type="entry name" value="FMN_bind"/>
    <property type="match status" value="1"/>
</dbReference>
<feature type="region of interest" description="Disordered" evidence="7">
    <location>
        <begin position="192"/>
        <end position="215"/>
    </location>
</feature>
<reference evidence="10" key="2">
    <citation type="journal article" date="2021" name="PeerJ">
        <title>Extensive microbial diversity within the chicken gut microbiome revealed by metagenomics and culture.</title>
        <authorList>
            <person name="Gilroy R."/>
            <person name="Ravi A."/>
            <person name="Getino M."/>
            <person name="Pursley I."/>
            <person name="Horton D.L."/>
            <person name="Alikhan N.F."/>
            <person name="Baker D."/>
            <person name="Gharbi K."/>
            <person name="Hall N."/>
            <person name="Watson M."/>
            <person name="Adriaenssens E.M."/>
            <person name="Foster-Nyarko E."/>
            <person name="Jarju S."/>
            <person name="Secka A."/>
            <person name="Antonio M."/>
            <person name="Oren A."/>
            <person name="Chaudhuri R.R."/>
            <person name="La Ragione R."/>
            <person name="Hildebrand F."/>
            <person name="Pallen M.J."/>
        </authorList>
    </citation>
    <scope>NUCLEOTIDE SEQUENCE</scope>
    <source>
        <strain evidence="10">B1-13419</strain>
    </source>
</reference>
<feature type="domain" description="FMN-binding" evidence="9">
    <location>
        <begin position="93"/>
        <end position="180"/>
    </location>
</feature>
<keyword evidence="5 6" id="KW-0249">Electron transport</keyword>
<keyword evidence="3 6" id="KW-0285">Flavoprotein</keyword>
<dbReference type="NCBIfam" id="TIGR01947">
    <property type="entry name" value="rnfG"/>
    <property type="match status" value="1"/>
</dbReference>
<evidence type="ECO:0000256" key="2">
    <source>
        <dbReference type="ARBA" id="ARBA00022553"/>
    </source>
</evidence>
<dbReference type="PANTHER" id="PTHR36118">
    <property type="entry name" value="ION-TRANSLOCATING OXIDOREDUCTASE COMPLEX SUBUNIT G"/>
    <property type="match status" value="1"/>
</dbReference>
<organism evidence="10 11">
    <name type="scientific">Candidatus Cryptobacteroides faecigallinarum</name>
    <dbReference type="NCBI Taxonomy" id="2840763"/>
    <lineage>
        <taxon>Bacteria</taxon>
        <taxon>Pseudomonadati</taxon>
        <taxon>Bacteroidota</taxon>
        <taxon>Bacteroidia</taxon>
        <taxon>Bacteroidales</taxon>
        <taxon>Candidatus Cryptobacteroides</taxon>
    </lineage>
</organism>
<reference evidence="10" key="1">
    <citation type="submission" date="2020-10" db="EMBL/GenBank/DDBJ databases">
        <authorList>
            <person name="Gilroy R."/>
        </authorList>
    </citation>
    <scope>NUCLEOTIDE SEQUENCE</scope>
    <source>
        <strain evidence="10">B1-13419</strain>
    </source>
</reference>
<feature type="chain" id="PRO_5039062070" description="Ion-translocating oxidoreductase complex subunit G" evidence="8">
    <location>
        <begin position="34"/>
        <end position="215"/>
    </location>
</feature>
<keyword evidence="4 6" id="KW-0288">FMN</keyword>
<dbReference type="PANTHER" id="PTHR36118:SF1">
    <property type="entry name" value="ION-TRANSLOCATING OXIDOREDUCTASE COMPLEX SUBUNIT G"/>
    <property type="match status" value="1"/>
</dbReference>
<dbReference type="Proteomes" id="UP000823757">
    <property type="component" value="Unassembled WGS sequence"/>
</dbReference>
<dbReference type="EMBL" id="JADIMD010000003">
    <property type="protein sequence ID" value="MBO8473712.1"/>
    <property type="molecule type" value="Genomic_DNA"/>
</dbReference>
<evidence type="ECO:0000256" key="8">
    <source>
        <dbReference type="SAM" id="SignalP"/>
    </source>
</evidence>
<feature type="modified residue" description="FMN phosphoryl threonine" evidence="6">
    <location>
        <position position="163"/>
    </location>
</feature>
<protein>
    <recommendedName>
        <fullName evidence="6">Ion-translocating oxidoreductase complex subunit G</fullName>
        <ecNumber evidence="6">7.-.-.-</ecNumber>
    </recommendedName>
    <alternativeName>
        <fullName evidence="6">Rnf electron transport complex subunit G</fullName>
    </alternativeName>
</protein>
<evidence type="ECO:0000313" key="11">
    <source>
        <dbReference type="Proteomes" id="UP000823757"/>
    </source>
</evidence>
<comment type="function">
    <text evidence="6">Part of a membrane-bound complex that couples electron transfer with translocation of ions across the membrane.</text>
</comment>
<comment type="subunit">
    <text evidence="6">The complex is composed of six subunits: RnfA, RnfB, RnfC, RnfD, RnfE and RnfG.</text>
</comment>
<evidence type="ECO:0000256" key="6">
    <source>
        <dbReference type="HAMAP-Rule" id="MF_00479"/>
    </source>
</evidence>
<sequence>MAIQSSFKNMVLCLFVICIVCSTLLAVVYAVTAAPIQAAAEAKTNAAIAQVVPAFEGAPIEATVEVDGTEYTYYTVSDNSGVAGYAIISSGSGFSGPVQVMVGFYPDGKIYNTSVLSQAETPGLGAKCVEPAFRDQFKEFDPAVKKLSVVKDGGDVNAITASTITSRAFCDALSKAVAAFDAITGAQLPADSVSGATVPEEGQMSETEITSQEVK</sequence>
<dbReference type="GO" id="GO:0010181">
    <property type="term" value="F:FMN binding"/>
    <property type="evidence" value="ECO:0007669"/>
    <property type="project" value="InterPro"/>
</dbReference>
<keyword evidence="8" id="KW-0732">Signal</keyword>
<name>A0A9D9IJN8_9BACT</name>
<dbReference type="InterPro" id="IPR010209">
    <property type="entry name" value="Ion_transpt_RnfG/RsxG"/>
</dbReference>
<keyword evidence="6" id="KW-1278">Translocase</keyword>